<comment type="caution">
    <text evidence="2">The sequence shown here is derived from an EMBL/GenBank/DDBJ whole genome shotgun (WGS) entry which is preliminary data.</text>
</comment>
<gene>
    <name evidence="2" type="ORF">F7D73_03980</name>
</gene>
<dbReference type="Pfam" id="PF16109">
    <property type="entry name" value="DUF4827"/>
    <property type="match status" value="1"/>
</dbReference>
<dbReference type="RefSeq" id="WP_153122389.1">
    <property type="nucleotide sequence ID" value="NZ_CP152352.1"/>
</dbReference>
<dbReference type="InterPro" id="IPR032252">
    <property type="entry name" value="DUF4827"/>
</dbReference>
<reference evidence="2 3" key="1">
    <citation type="submission" date="2019-09" db="EMBL/GenBank/DDBJ databases">
        <title>Distinct polysaccharide growth profiles of human intestinal Prevotella copri isolates.</title>
        <authorList>
            <person name="Fehlner-Peach H."/>
            <person name="Magnabosco C."/>
            <person name="Raghavan V."/>
            <person name="Scher J.U."/>
            <person name="Tett A."/>
            <person name="Cox L.M."/>
            <person name="Gottsegen C."/>
            <person name="Watters A."/>
            <person name="Wiltshire- Gordon J.D."/>
            <person name="Segata N."/>
            <person name="Bonneau R."/>
            <person name="Littman D.R."/>
        </authorList>
    </citation>
    <scope>NUCLEOTIDE SEQUENCE [LARGE SCALE GENOMIC DNA]</scope>
    <source>
        <strain evidence="3">iA622</strain>
    </source>
</reference>
<proteinExistence type="predicted"/>
<protein>
    <submittedName>
        <fullName evidence="2">DUF4827 domain-containing protein</fullName>
    </submittedName>
</protein>
<evidence type="ECO:0000313" key="2">
    <source>
        <dbReference type="EMBL" id="MQN80126.1"/>
    </source>
</evidence>
<dbReference type="Proteomes" id="UP000480425">
    <property type="component" value="Unassembled WGS sequence"/>
</dbReference>
<dbReference type="OrthoDB" id="1096383at2"/>
<accession>A0A6G1TY86</accession>
<dbReference type="EMBL" id="VZCB01000039">
    <property type="protein sequence ID" value="MQN80126.1"/>
    <property type="molecule type" value="Genomic_DNA"/>
</dbReference>
<sequence>MKKLLFAIIAFAAVFSFAACSDNETYADLRNRELDSIAAFLKNENITVISEDEFTKRFKEGKTLTEHTNGKNEYVLFNSNGVYMQVLEQGCGDFIKSGETADVLVRFDEYNINTRAKICKDSWTLSNKVAAYSYYIDKMTVTNTTGTFQATFDTKTSLMATAHASQNYGVSGVVPSGWLVPFTWIKVGRPQTDAERVAHVRLLIPHSYGTTTAAGSVNAYFYDLLIQRGR</sequence>
<dbReference type="AlphaFoldDB" id="A0A6G1TY86"/>
<keyword evidence="1" id="KW-0732">Signal</keyword>
<evidence type="ECO:0000313" key="3">
    <source>
        <dbReference type="Proteomes" id="UP000480425"/>
    </source>
</evidence>
<dbReference type="PROSITE" id="PS51257">
    <property type="entry name" value="PROKAR_LIPOPROTEIN"/>
    <property type="match status" value="1"/>
</dbReference>
<feature type="signal peptide" evidence="1">
    <location>
        <begin position="1"/>
        <end position="18"/>
    </location>
</feature>
<name>A0A6G1TY86_9BACT</name>
<feature type="chain" id="PRO_5026042712" evidence="1">
    <location>
        <begin position="19"/>
        <end position="230"/>
    </location>
</feature>
<dbReference type="Gene3D" id="3.10.50.40">
    <property type="match status" value="1"/>
</dbReference>
<dbReference type="GO" id="GO:0003755">
    <property type="term" value="F:peptidyl-prolyl cis-trans isomerase activity"/>
    <property type="evidence" value="ECO:0007669"/>
    <property type="project" value="InterPro"/>
</dbReference>
<evidence type="ECO:0000256" key="1">
    <source>
        <dbReference type="SAM" id="SignalP"/>
    </source>
</evidence>
<organism evidence="2 3">
    <name type="scientific">Segatella copri</name>
    <dbReference type="NCBI Taxonomy" id="165179"/>
    <lineage>
        <taxon>Bacteria</taxon>
        <taxon>Pseudomonadati</taxon>
        <taxon>Bacteroidota</taxon>
        <taxon>Bacteroidia</taxon>
        <taxon>Bacteroidales</taxon>
        <taxon>Prevotellaceae</taxon>
        <taxon>Segatella</taxon>
    </lineage>
</organism>
<dbReference type="InterPro" id="IPR046357">
    <property type="entry name" value="PPIase_dom_sf"/>
</dbReference>